<evidence type="ECO:0000256" key="12">
    <source>
        <dbReference type="SAM" id="MobiDB-lite"/>
    </source>
</evidence>
<evidence type="ECO:0000256" key="10">
    <source>
        <dbReference type="ARBA" id="ARBA00023136"/>
    </source>
</evidence>
<dbReference type="Pfam" id="PF02669">
    <property type="entry name" value="KdpC"/>
    <property type="match status" value="1"/>
</dbReference>
<dbReference type="GO" id="GO:0005886">
    <property type="term" value="C:plasma membrane"/>
    <property type="evidence" value="ECO:0007669"/>
    <property type="project" value="UniProtKB-SubCell"/>
</dbReference>
<keyword evidence="3 11" id="KW-0633">Potassium transport</keyword>
<dbReference type="AlphaFoldDB" id="A0A5C8ZGE3"/>
<evidence type="ECO:0000256" key="9">
    <source>
        <dbReference type="ARBA" id="ARBA00023065"/>
    </source>
</evidence>
<evidence type="ECO:0000313" key="14">
    <source>
        <dbReference type="Proteomes" id="UP000321234"/>
    </source>
</evidence>
<keyword evidence="5 11" id="KW-0547">Nucleotide-binding</keyword>
<keyword evidence="1 11" id="KW-0813">Transport</keyword>
<dbReference type="Proteomes" id="UP000321234">
    <property type="component" value="Unassembled WGS sequence"/>
</dbReference>
<dbReference type="OrthoDB" id="9788285at2"/>
<keyword evidence="10 11" id="KW-0472">Membrane</keyword>
<evidence type="ECO:0000256" key="11">
    <source>
        <dbReference type="HAMAP-Rule" id="MF_00276"/>
    </source>
</evidence>
<dbReference type="HAMAP" id="MF_00276">
    <property type="entry name" value="KdpC"/>
    <property type="match status" value="1"/>
</dbReference>
<dbReference type="GO" id="GO:0005524">
    <property type="term" value="F:ATP binding"/>
    <property type="evidence" value="ECO:0007669"/>
    <property type="project" value="UniProtKB-UniRule"/>
</dbReference>
<evidence type="ECO:0000256" key="6">
    <source>
        <dbReference type="ARBA" id="ARBA00022840"/>
    </source>
</evidence>
<feature type="region of interest" description="Disordered" evidence="12">
    <location>
        <begin position="59"/>
        <end position="102"/>
    </location>
</feature>
<evidence type="ECO:0000256" key="4">
    <source>
        <dbReference type="ARBA" id="ARBA00022692"/>
    </source>
</evidence>
<accession>A0A5C8ZGE3</accession>
<keyword evidence="4 11" id="KW-0812">Transmembrane</keyword>
<sequence>MSRVLDLSRQSVAGLRLLLALTVLLGLVYPTVVLGVGRLVPGRADGSMISVDGRPAGSSLIGQQFGSDQDPASELPWFQPRPSAAGDGYDPQSSGASNLGPNDAQLVTTVEQRRADVAAREGVSPAAVPADAVTASASGLDPDVSPEYAQIQVARVARERGLPVEQVEQLVAENTHGRDLGFIGEPTVDVVTLNAALARLGGPQG</sequence>
<keyword evidence="7 11" id="KW-0630">Potassium</keyword>
<dbReference type="NCBIfam" id="NF001454">
    <property type="entry name" value="PRK00315.1"/>
    <property type="match status" value="1"/>
</dbReference>
<evidence type="ECO:0000256" key="7">
    <source>
        <dbReference type="ARBA" id="ARBA00022958"/>
    </source>
</evidence>
<keyword evidence="6 11" id="KW-0067">ATP-binding</keyword>
<dbReference type="PANTHER" id="PTHR30042:SF2">
    <property type="entry name" value="POTASSIUM-TRANSPORTING ATPASE KDPC SUBUNIT"/>
    <property type="match status" value="1"/>
</dbReference>
<keyword evidence="2 11" id="KW-1003">Cell membrane</keyword>
<protein>
    <recommendedName>
        <fullName evidence="11">Potassium-transporting ATPase KdpC subunit</fullName>
    </recommendedName>
    <alternativeName>
        <fullName evidence="11">ATP phosphohydrolase [potassium-transporting] C chain</fullName>
    </alternativeName>
    <alternativeName>
        <fullName evidence="11">Potassium-binding and translocating subunit C</fullName>
    </alternativeName>
    <alternativeName>
        <fullName evidence="11">Potassium-translocating ATPase C chain</fullName>
    </alternativeName>
</protein>
<evidence type="ECO:0000256" key="8">
    <source>
        <dbReference type="ARBA" id="ARBA00022989"/>
    </source>
</evidence>
<keyword evidence="9 11" id="KW-0406">Ion transport</keyword>
<gene>
    <name evidence="11 13" type="primary">kdpC</name>
    <name evidence="13" type="ORF">FMM08_12170</name>
</gene>
<comment type="subunit">
    <text evidence="11">The system is composed of three essential subunits: KdpA, KdpB and KdpC.</text>
</comment>
<comment type="subcellular location">
    <subcellularLocation>
        <location evidence="11">Cell membrane</location>
        <topology evidence="11">Single-pass membrane protein</topology>
    </subcellularLocation>
</comment>
<dbReference type="RefSeq" id="WP_147926603.1">
    <property type="nucleotide sequence ID" value="NZ_VKAC01000006.1"/>
</dbReference>
<proteinExistence type="inferred from homology"/>
<evidence type="ECO:0000256" key="5">
    <source>
        <dbReference type="ARBA" id="ARBA00022741"/>
    </source>
</evidence>
<dbReference type="PANTHER" id="PTHR30042">
    <property type="entry name" value="POTASSIUM-TRANSPORTING ATPASE C CHAIN"/>
    <property type="match status" value="1"/>
</dbReference>
<dbReference type="InterPro" id="IPR003820">
    <property type="entry name" value="KdpC"/>
</dbReference>
<comment type="caution">
    <text evidence="13">The sequence shown here is derived from an EMBL/GenBank/DDBJ whole genome shotgun (WGS) entry which is preliminary data.</text>
</comment>
<keyword evidence="14" id="KW-1185">Reference proteome</keyword>
<comment type="similarity">
    <text evidence="11">Belongs to the KdpC family.</text>
</comment>
<dbReference type="PIRSF" id="PIRSF001296">
    <property type="entry name" value="K_ATPase_KdpC"/>
    <property type="match status" value="1"/>
</dbReference>
<keyword evidence="8 11" id="KW-1133">Transmembrane helix</keyword>
<evidence type="ECO:0000256" key="3">
    <source>
        <dbReference type="ARBA" id="ARBA00022538"/>
    </source>
</evidence>
<name>A0A5C8ZGE3_9ACTN</name>
<comment type="function">
    <text evidence="11">Part of the high-affinity ATP-driven potassium transport (or Kdp) system, which catalyzes the hydrolysis of ATP coupled with the electrogenic transport of potassium into the cytoplasm. This subunit acts as a catalytic chaperone that increases the ATP-binding affinity of the ATP-hydrolyzing subunit KdpB by the formation of a transient KdpB/KdpC/ATP ternary complex.</text>
</comment>
<reference evidence="13 14" key="1">
    <citation type="submission" date="2019-07" db="EMBL/GenBank/DDBJ databases">
        <title>Quadrisphaera sp. strain DD2A genome sequencing and assembly.</title>
        <authorList>
            <person name="Kim I."/>
        </authorList>
    </citation>
    <scope>NUCLEOTIDE SEQUENCE [LARGE SCALE GENOMIC DNA]</scope>
    <source>
        <strain evidence="13 14">DD2A</strain>
    </source>
</reference>
<dbReference type="GO" id="GO:0008556">
    <property type="term" value="F:P-type potassium transmembrane transporter activity"/>
    <property type="evidence" value="ECO:0007669"/>
    <property type="project" value="InterPro"/>
</dbReference>
<evidence type="ECO:0000256" key="2">
    <source>
        <dbReference type="ARBA" id="ARBA00022475"/>
    </source>
</evidence>
<dbReference type="NCBIfam" id="TIGR00681">
    <property type="entry name" value="kdpC"/>
    <property type="match status" value="1"/>
</dbReference>
<evidence type="ECO:0000313" key="13">
    <source>
        <dbReference type="EMBL" id="TXR56171.1"/>
    </source>
</evidence>
<organism evidence="13 14">
    <name type="scientific">Quadrisphaera setariae</name>
    <dbReference type="NCBI Taxonomy" id="2593304"/>
    <lineage>
        <taxon>Bacteria</taxon>
        <taxon>Bacillati</taxon>
        <taxon>Actinomycetota</taxon>
        <taxon>Actinomycetes</taxon>
        <taxon>Kineosporiales</taxon>
        <taxon>Kineosporiaceae</taxon>
        <taxon>Quadrisphaera</taxon>
    </lineage>
</organism>
<feature type="compositionally biased region" description="Polar residues" evidence="12">
    <location>
        <begin position="91"/>
        <end position="102"/>
    </location>
</feature>
<dbReference type="EMBL" id="VKAC01000006">
    <property type="protein sequence ID" value="TXR56171.1"/>
    <property type="molecule type" value="Genomic_DNA"/>
</dbReference>
<evidence type="ECO:0000256" key="1">
    <source>
        <dbReference type="ARBA" id="ARBA00022448"/>
    </source>
</evidence>